<dbReference type="PANTHER" id="PTHR38589:SF1">
    <property type="entry name" value="BLR0621 PROTEIN"/>
    <property type="match status" value="1"/>
</dbReference>
<reference evidence="4" key="1">
    <citation type="submission" date="2018-05" db="EMBL/GenBank/DDBJ databases">
        <authorList>
            <person name="Li X."/>
        </authorList>
    </citation>
    <scope>NUCLEOTIDE SEQUENCE [LARGE SCALE GENOMIC DNA]</scope>
    <source>
        <strain evidence="4">HKS-05</strain>
    </source>
</reference>
<dbReference type="EMBL" id="QFYP01000001">
    <property type="protein sequence ID" value="RAK59365.1"/>
    <property type="molecule type" value="Genomic_DNA"/>
</dbReference>
<dbReference type="RefSeq" id="WP_111456658.1">
    <property type="nucleotide sequence ID" value="NZ_QFYP01000001.1"/>
</dbReference>
<dbReference type="GO" id="GO:0071555">
    <property type="term" value="P:cell wall organization"/>
    <property type="evidence" value="ECO:0007669"/>
    <property type="project" value="UniProtKB-UniRule"/>
</dbReference>
<keyword evidence="1" id="KW-0133">Cell shape</keyword>
<feature type="domain" description="L,D-TPase catalytic" evidence="2">
    <location>
        <begin position="1"/>
        <end position="166"/>
    </location>
</feature>
<comment type="caution">
    <text evidence="3">The sequence shown here is derived from an EMBL/GenBank/DDBJ whole genome shotgun (WGS) entry which is preliminary data.</text>
</comment>
<keyword evidence="1" id="KW-0573">Peptidoglycan synthesis</keyword>
<keyword evidence="1" id="KW-0961">Cell wall biogenesis/degradation</keyword>
<organism evidence="3 4">
    <name type="scientific">Phenylobacterium hankyongense</name>
    <dbReference type="NCBI Taxonomy" id="1813876"/>
    <lineage>
        <taxon>Bacteria</taxon>
        <taxon>Pseudomonadati</taxon>
        <taxon>Pseudomonadota</taxon>
        <taxon>Alphaproteobacteria</taxon>
        <taxon>Caulobacterales</taxon>
        <taxon>Caulobacteraceae</taxon>
        <taxon>Phenylobacterium</taxon>
    </lineage>
</organism>
<feature type="active site" description="Nucleophile" evidence="1">
    <location>
        <position position="142"/>
    </location>
</feature>
<protein>
    <recommendedName>
        <fullName evidence="2">L,D-TPase catalytic domain-containing protein</fullName>
    </recommendedName>
</protein>
<dbReference type="Proteomes" id="UP000249842">
    <property type="component" value="Unassembled WGS sequence"/>
</dbReference>
<evidence type="ECO:0000313" key="4">
    <source>
        <dbReference type="Proteomes" id="UP000249842"/>
    </source>
</evidence>
<dbReference type="GO" id="GO:0009252">
    <property type="term" value="P:peptidoglycan biosynthetic process"/>
    <property type="evidence" value="ECO:0007669"/>
    <property type="project" value="UniProtKB-KW"/>
</dbReference>
<evidence type="ECO:0000313" key="3">
    <source>
        <dbReference type="EMBL" id="RAK59365.1"/>
    </source>
</evidence>
<dbReference type="PROSITE" id="PS52029">
    <property type="entry name" value="LD_TPASE"/>
    <property type="match status" value="1"/>
</dbReference>
<dbReference type="PANTHER" id="PTHR38589">
    <property type="entry name" value="BLR0621 PROTEIN"/>
    <property type="match status" value="1"/>
</dbReference>
<name>A0A328AYK2_9CAUL</name>
<proteinExistence type="predicted"/>
<dbReference type="InterPro" id="IPR005490">
    <property type="entry name" value="LD_TPept_cat_dom"/>
</dbReference>
<dbReference type="Pfam" id="PF03734">
    <property type="entry name" value="YkuD"/>
    <property type="match status" value="1"/>
</dbReference>
<keyword evidence="4" id="KW-1185">Reference proteome</keyword>
<dbReference type="AlphaFoldDB" id="A0A328AYK2"/>
<comment type="pathway">
    <text evidence="1">Cell wall biogenesis; peptidoglycan biosynthesis.</text>
</comment>
<sequence>MNFTATADGLLDLGDRKVRCALGPSGVVPAADKREGDGASPAGVWPIRRVLYRPDRGPAPQTALPVAALSRDDGWCDAPGDPAYNRPVKLPYPASAEAMWREDGIYDLVVVLGHNDDPPAAPMGSCIFLHLARPEFAPTQGCVAVAREALEHLLARARPGDTLEIRA</sequence>
<dbReference type="GO" id="GO:0016740">
    <property type="term" value="F:transferase activity"/>
    <property type="evidence" value="ECO:0007669"/>
    <property type="project" value="InterPro"/>
</dbReference>
<feature type="active site" description="Proton donor/acceptor" evidence="1">
    <location>
        <position position="130"/>
    </location>
</feature>
<evidence type="ECO:0000259" key="2">
    <source>
        <dbReference type="PROSITE" id="PS52029"/>
    </source>
</evidence>
<gene>
    <name evidence="3" type="ORF">DJ021_05870</name>
</gene>
<accession>A0A328AYK2</accession>
<dbReference type="GO" id="GO:0008360">
    <property type="term" value="P:regulation of cell shape"/>
    <property type="evidence" value="ECO:0007669"/>
    <property type="project" value="UniProtKB-UniRule"/>
</dbReference>
<dbReference type="OrthoDB" id="9804204at2"/>
<evidence type="ECO:0000256" key="1">
    <source>
        <dbReference type="PROSITE-ProRule" id="PRU01373"/>
    </source>
</evidence>